<dbReference type="SUPFAM" id="SSF49899">
    <property type="entry name" value="Concanavalin A-like lectins/glucanases"/>
    <property type="match status" value="1"/>
</dbReference>
<evidence type="ECO:0000313" key="1">
    <source>
        <dbReference type="EMBL" id="EKD44267.1"/>
    </source>
</evidence>
<dbReference type="Pfam" id="PF17963">
    <property type="entry name" value="Big_9"/>
    <property type="match status" value="1"/>
</dbReference>
<reference evidence="1" key="1">
    <citation type="journal article" date="2012" name="Science">
        <title>Fermentation, hydrogen, and sulfur metabolism in multiple uncultivated bacterial phyla.</title>
        <authorList>
            <person name="Wrighton K.C."/>
            <person name="Thomas B.C."/>
            <person name="Sharon I."/>
            <person name="Miller C.S."/>
            <person name="Castelle C.J."/>
            <person name="VerBerkmoes N.C."/>
            <person name="Wilkins M.J."/>
            <person name="Hettich R.L."/>
            <person name="Lipton M.S."/>
            <person name="Williams K.H."/>
            <person name="Long P.E."/>
            <person name="Banfield J.F."/>
        </authorList>
    </citation>
    <scope>NUCLEOTIDE SEQUENCE [LARGE SCALE GENOMIC DNA]</scope>
</reference>
<sequence length="345" mass="37690">DNVTTPFNTQKIGIDVLTNDSDDSWVPPILTGALSNVTPGGTFAINATNTGTIDFTPTTGFTGSASTIYTIQDGSNNTATGLLTVAIECIQDACEQHLVAYAPYEDNTDIYGTWGALWGATSSGNIDDTSYEKYDTANNKFFDNSTDASTLDNAYLTNLWFPVTKLPNLAIYGWGNFWTGIFLDNQNPPADYLKYNLASLGLGNSFSIEMSVRGAALKRTSGYYYLFGLSDGGSTFNTNSLWFGLSNGTFWVIGGSSYTFSSLAISTQINTYVVNPNEFFRVTIYINTNTNTAQLSINDNILPAVTIGWYTQTNFSSASSLNVGWVNSNVRQWNDIIDFVKIRNF</sequence>
<dbReference type="InterPro" id="IPR013320">
    <property type="entry name" value="ConA-like_dom_sf"/>
</dbReference>
<name>K1Z413_9BACT</name>
<gene>
    <name evidence="1" type="ORF">ACD_71C00190G0001</name>
</gene>
<dbReference type="EMBL" id="AMFJ01028921">
    <property type="protein sequence ID" value="EKD44267.1"/>
    <property type="molecule type" value="Genomic_DNA"/>
</dbReference>
<dbReference type="AlphaFoldDB" id="K1Z413"/>
<accession>K1Z413</accession>
<comment type="caution">
    <text evidence="1">The sequence shown here is derived from an EMBL/GenBank/DDBJ whole genome shotgun (WGS) entry which is preliminary data.</text>
</comment>
<proteinExistence type="predicted"/>
<dbReference type="Gene3D" id="2.60.40.2810">
    <property type="match status" value="1"/>
</dbReference>
<feature type="non-terminal residue" evidence="1">
    <location>
        <position position="1"/>
    </location>
</feature>
<protein>
    <submittedName>
        <fullName evidence="1">Uncharacterized protein</fullName>
    </submittedName>
</protein>
<organism evidence="1">
    <name type="scientific">uncultured bacterium</name>
    <name type="common">gcode 4</name>
    <dbReference type="NCBI Taxonomy" id="1234023"/>
    <lineage>
        <taxon>Bacteria</taxon>
        <taxon>environmental samples</taxon>
    </lineage>
</organism>